<dbReference type="EMBL" id="AVQG01000001">
    <property type="protein sequence ID" value="ERH61423.1"/>
    <property type="molecule type" value="Genomic_DNA"/>
</dbReference>
<dbReference type="AlphaFoldDB" id="U1UYR5"/>
<comment type="caution">
    <text evidence="2">The sequence shown here is derived from an EMBL/GenBank/DDBJ whole genome shotgun (WGS) entry which is preliminary data.</text>
</comment>
<reference evidence="2 3" key="1">
    <citation type="submission" date="2013-08" db="EMBL/GenBank/DDBJ databases">
        <title>Biodegradation of aromatic compounds in biofilm forming Pseudomonas isolated from sewage sludge.</title>
        <authorList>
            <person name="Qureshi A."/>
            <person name="Ghosh S."/>
            <person name="Khardenavis A.A."/>
            <person name="Kapley A."/>
            <person name="Purohit H.J."/>
        </authorList>
    </citation>
    <scope>NUCLEOTIDE SEQUENCE [LARGE SCALE GENOMIC DNA]</scope>
    <source>
        <strain evidence="2 3">EGD-AQ6</strain>
    </source>
</reference>
<feature type="domain" description="Methyltransferase type 11" evidence="1">
    <location>
        <begin position="94"/>
        <end position="127"/>
    </location>
</feature>
<proteinExistence type="predicted"/>
<keyword evidence="2" id="KW-0808">Transferase</keyword>
<sequence>MKGLRDFLLDPSLRMLDVDGPERPQLHSRVLERKWALKDVFVEFHHAFHRLVDHYCKVAGLEIESDAGVAPMRNSYPEVLATDVVFGVPLDRMLNALYRQNCFHHFADPALLFTESHRALKPGGGVILIEPRYKLFGAFIYKRLFKSEGFDTSYTSWGASSVGPMNGGNQALTYSGLVRDRHVFDFKFPVLEIAHQEVGDNHLRYLVFGGRSFRQLLSKALIPLIEKIGLLFRLVRKFFALHHVVVMRRMV</sequence>
<dbReference type="SUPFAM" id="SSF53335">
    <property type="entry name" value="S-adenosyl-L-methionine-dependent methyltransferases"/>
    <property type="match status" value="1"/>
</dbReference>
<keyword evidence="2" id="KW-0489">Methyltransferase</keyword>
<protein>
    <submittedName>
        <fullName evidence="2">Methyltransferase</fullName>
    </submittedName>
</protein>
<dbReference type="InterPro" id="IPR029063">
    <property type="entry name" value="SAM-dependent_MTases_sf"/>
</dbReference>
<name>U1UYR5_9PSED</name>
<dbReference type="GO" id="GO:0008757">
    <property type="term" value="F:S-adenosylmethionine-dependent methyltransferase activity"/>
    <property type="evidence" value="ECO:0007669"/>
    <property type="project" value="InterPro"/>
</dbReference>
<accession>U1UYR5</accession>
<evidence type="ECO:0000313" key="3">
    <source>
        <dbReference type="Proteomes" id="UP000016504"/>
    </source>
</evidence>
<dbReference type="InterPro" id="IPR013216">
    <property type="entry name" value="Methyltransf_11"/>
</dbReference>
<gene>
    <name evidence="2" type="ORF">O204_01705</name>
</gene>
<evidence type="ECO:0000259" key="1">
    <source>
        <dbReference type="Pfam" id="PF08241"/>
    </source>
</evidence>
<evidence type="ECO:0000313" key="2">
    <source>
        <dbReference type="EMBL" id="ERH61423.1"/>
    </source>
</evidence>
<dbReference type="Pfam" id="PF08241">
    <property type="entry name" value="Methyltransf_11"/>
    <property type="match status" value="1"/>
</dbReference>
<dbReference type="GO" id="GO:0032259">
    <property type="term" value="P:methylation"/>
    <property type="evidence" value="ECO:0007669"/>
    <property type="project" value="UniProtKB-KW"/>
</dbReference>
<dbReference type="RefSeq" id="WP_021490898.1">
    <property type="nucleotide sequence ID" value="NZ_AVQG01000001.1"/>
</dbReference>
<dbReference type="Proteomes" id="UP000016504">
    <property type="component" value="Unassembled WGS sequence"/>
</dbReference>
<organism evidence="2 3">
    <name type="scientific">Pseudomonas simiae</name>
    <dbReference type="NCBI Taxonomy" id="321846"/>
    <lineage>
        <taxon>Bacteria</taxon>
        <taxon>Pseudomonadati</taxon>
        <taxon>Pseudomonadota</taxon>
        <taxon>Gammaproteobacteria</taxon>
        <taxon>Pseudomonadales</taxon>
        <taxon>Pseudomonadaceae</taxon>
        <taxon>Pseudomonas</taxon>
    </lineage>
</organism>
<dbReference type="Gene3D" id="3.40.50.150">
    <property type="entry name" value="Vaccinia Virus protein VP39"/>
    <property type="match status" value="1"/>
</dbReference>